<keyword evidence="2" id="KW-1185">Reference proteome</keyword>
<proteinExistence type="predicted"/>
<sequence length="124" mass="13637">MTVVAAVEYTGVWLDNGGIRGNRIIVSQVLQMVKKVRGQALSVEKVNLADLENGDLKTSWGLEASHPSADESQIEDLLKTVLIGTRLSGVKGAWDVSNNFNTLLPALEFTQIENFLERVWEGKP</sequence>
<dbReference type="OrthoDB" id="10000533at2759"/>
<dbReference type="Proteomes" id="UP000469558">
    <property type="component" value="Unassembled WGS sequence"/>
</dbReference>
<evidence type="ECO:0000313" key="1">
    <source>
        <dbReference type="EMBL" id="TVY78397.1"/>
    </source>
</evidence>
<name>A0A8T9C8B4_9HELO</name>
<accession>A0A8T9C8B4</accession>
<reference evidence="1 2" key="1">
    <citation type="submission" date="2018-05" db="EMBL/GenBank/DDBJ databases">
        <title>Genome sequencing and assembly of the regulated plant pathogen Lachnellula willkommii and related sister species for the development of diagnostic species identification markers.</title>
        <authorList>
            <person name="Giroux E."/>
            <person name="Bilodeau G."/>
        </authorList>
    </citation>
    <scope>NUCLEOTIDE SEQUENCE [LARGE SCALE GENOMIC DNA]</scope>
    <source>
        <strain evidence="1 2">CBS 268.59</strain>
    </source>
</reference>
<dbReference type="EMBL" id="QGMK01000776">
    <property type="protein sequence ID" value="TVY78397.1"/>
    <property type="molecule type" value="Genomic_DNA"/>
</dbReference>
<protein>
    <submittedName>
        <fullName evidence="1">Uncharacterized protein</fullName>
    </submittedName>
</protein>
<gene>
    <name evidence="1" type="ORF">LSUE1_G004734</name>
</gene>
<comment type="caution">
    <text evidence="1">The sequence shown here is derived from an EMBL/GenBank/DDBJ whole genome shotgun (WGS) entry which is preliminary data.</text>
</comment>
<dbReference type="AlphaFoldDB" id="A0A8T9C8B4"/>
<organism evidence="1 2">
    <name type="scientific">Lachnellula suecica</name>
    <dbReference type="NCBI Taxonomy" id="602035"/>
    <lineage>
        <taxon>Eukaryota</taxon>
        <taxon>Fungi</taxon>
        <taxon>Dikarya</taxon>
        <taxon>Ascomycota</taxon>
        <taxon>Pezizomycotina</taxon>
        <taxon>Leotiomycetes</taxon>
        <taxon>Helotiales</taxon>
        <taxon>Lachnaceae</taxon>
        <taxon>Lachnellula</taxon>
    </lineage>
</organism>
<evidence type="ECO:0000313" key="2">
    <source>
        <dbReference type="Proteomes" id="UP000469558"/>
    </source>
</evidence>